<accession>A0AAV3RIR1</accession>
<dbReference type="PANTHER" id="PTHR10693">
    <property type="entry name" value="RAS GTPASE-ACTIVATING PROTEIN-BINDING PROTEIN"/>
    <property type="match status" value="1"/>
</dbReference>
<reference evidence="3 4" key="1">
    <citation type="submission" date="2024-01" db="EMBL/GenBank/DDBJ databases">
        <title>The complete chloroplast genome sequence of Lithospermum erythrorhizon: insights into the phylogenetic relationship among Boraginaceae species and the maternal lineages of purple gromwells.</title>
        <authorList>
            <person name="Okada T."/>
            <person name="Watanabe K."/>
        </authorList>
    </citation>
    <scope>NUCLEOTIDE SEQUENCE [LARGE SCALE GENOMIC DNA]</scope>
</reference>
<dbReference type="PROSITE" id="PS50177">
    <property type="entry name" value="NTF2_DOMAIN"/>
    <property type="match status" value="1"/>
</dbReference>
<dbReference type="InterPro" id="IPR039539">
    <property type="entry name" value="Ras_GTPase_bind_prot"/>
</dbReference>
<dbReference type="Pfam" id="PF02136">
    <property type="entry name" value="NTF2"/>
    <property type="match status" value="1"/>
</dbReference>
<proteinExistence type="predicted"/>
<dbReference type="GO" id="GO:1990904">
    <property type="term" value="C:ribonucleoprotein complex"/>
    <property type="evidence" value="ECO:0007669"/>
    <property type="project" value="TreeGrafter"/>
</dbReference>
<dbReference type="InterPro" id="IPR018222">
    <property type="entry name" value="Nuclear_transport_factor_2_euk"/>
</dbReference>
<dbReference type="SUPFAM" id="SSF54427">
    <property type="entry name" value="NTF2-like"/>
    <property type="match status" value="1"/>
</dbReference>
<dbReference type="InterPro" id="IPR032710">
    <property type="entry name" value="NTF2-like_dom_sf"/>
</dbReference>
<keyword evidence="4" id="KW-1185">Reference proteome</keyword>
<evidence type="ECO:0000259" key="2">
    <source>
        <dbReference type="PROSITE" id="PS50177"/>
    </source>
</evidence>
<dbReference type="InterPro" id="IPR002075">
    <property type="entry name" value="NTF2_dom"/>
</dbReference>
<dbReference type="AlphaFoldDB" id="A0AAV3RIR1"/>
<protein>
    <recommendedName>
        <fullName evidence="2">NTF2 domain-containing protein</fullName>
    </recommendedName>
</protein>
<evidence type="ECO:0000313" key="4">
    <source>
        <dbReference type="Proteomes" id="UP001454036"/>
    </source>
</evidence>
<gene>
    <name evidence="3" type="ORF">LIER_41835</name>
</gene>
<comment type="caution">
    <text evidence="3">The sequence shown here is derived from an EMBL/GenBank/DDBJ whole genome shotgun (WGS) entry which is preliminary data.</text>
</comment>
<evidence type="ECO:0000256" key="1">
    <source>
        <dbReference type="ARBA" id="ARBA00022884"/>
    </source>
</evidence>
<sequence>MDTPFQMTVIVAARVGTYFVGQYYHILQQQPEYVYQFYSYASTILRIDGNRRETTIAMMSLDMYLNFHIGIILDVGIPHVYPKGKPNLNKEHENIKFTTTRRVF</sequence>
<keyword evidence="1" id="KW-0694">RNA-binding</keyword>
<feature type="domain" description="NTF2" evidence="2">
    <location>
        <begin position="15"/>
        <end position="44"/>
    </location>
</feature>
<dbReference type="EMBL" id="BAABME010027076">
    <property type="protein sequence ID" value="GAA0175010.1"/>
    <property type="molecule type" value="Genomic_DNA"/>
</dbReference>
<dbReference type="GO" id="GO:0005829">
    <property type="term" value="C:cytosol"/>
    <property type="evidence" value="ECO:0007669"/>
    <property type="project" value="TreeGrafter"/>
</dbReference>
<dbReference type="GO" id="GO:0003729">
    <property type="term" value="F:mRNA binding"/>
    <property type="evidence" value="ECO:0007669"/>
    <property type="project" value="TreeGrafter"/>
</dbReference>
<dbReference type="Proteomes" id="UP001454036">
    <property type="component" value="Unassembled WGS sequence"/>
</dbReference>
<evidence type="ECO:0000313" key="3">
    <source>
        <dbReference type="EMBL" id="GAA0175010.1"/>
    </source>
</evidence>
<organism evidence="3 4">
    <name type="scientific">Lithospermum erythrorhizon</name>
    <name type="common">Purple gromwell</name>
    <name type="synonym">Lithospermum officinale var. erythrorhizon</name>
    <dbReference type="NCBI Taxonomy" id="34254"/>
    <lineage>
        <taxon>Eukaryota</taxon>
        <taxon>Viridiplantae</taxon>
        <taxon>Streptophyta</taxon>
        <taxon>Embryophyta</taxon>
        <taxon>Tracheophyta</taxon>
        <taxon>Spermatophyta</taxon>
        <taxon>Magnoliopsida</taxon>
        <taxon>eudicotyledons</taxon>
        <taxon>Gunneridae</taxon>
        <taxon>Pentapetalae</taxon>
        <taxon>asterids</taxon>
        <taxon>lamiids</taxon>
        <taxon>Boraginales</taxon>
        <taxon>Boraginaceae</taxon>
        <taxon>Boraginoideae</taxon>
        <taxon>Lithospermeae</taxon>
        <taxon>Lithospermum</taxon>
    </lineage>
</organism>
<name>A0AAV3RIR1_LITER</name>
<dbReference type="PANTHER" id="PTHR10693:SF58">
    <property type="entry name" value="OS02G0131700 PROTEIN"/>
    <property type="match status" value="1"/>
</dbReference>
<dbReference type="Gene3D" id="3.10.450.50">
    <property type="match status" value="1"/>
</dbReference>